<proteinExistence type="predicted"/>
<dbReference type="RefSeq" id="WP_136577610.1">
    <property type="nucleotide sequence ID" value="NZ_STFF01000003.1"/>
</dbReference>
<feature type="signal peptide" evidence="1">
    <location>
        <begin position="1"/>
        <end position="22"/>
    </location>
</feature>
<dbReference type="AlphaFoldDB" id="A0A4S8HUZ7"/>
<feature type="chain" id="PRO_5020771826" description="PKD domain-containing protein" evidence="1">
    <location>
        <begin position="23"/>
        <end position="152"/>
    </location>
</feature>
<name>A0A4S8HUZ7_9BACT</name>
<dbReference type="EMBL" id="STFF01000003">
    <property type="protein sequence ID" value="THU39478.1"/>
    <property type="molecule type" value="Genomic_DNA"/>
</dbReference>
<comment type="caution">
    <text evidence="2">The sequence shown here is derived from an EMBL/GenBank/DDBJ whole genome shotgun (WGS) entry which is preliminary data.</text>
</comment>
<gene>
    <name evidence="2" type="ORF">FAM09_13320</name>
</gene>
<keyword evidence="1" id="KW-0732">Signal</keyword>
<evidence type="ECO:0008006" key="4">
    <source>
        <dbReference type="Google" id="ProtNLM"/>
    </source>
</evidence>
<reference evidence="2 3" key="1">
    <citation type="submission" date="2019-04" db="EMBL/GenBank/DDBJ databases">
        <title>Niastella caeni sp. nov., isolated from activated sludge.</title>
        <authorList>
            <person name="Sheng M."/>
        </authorList>
    </citation>
    <scope>NUCLEOTIDE SEQUENCE [LARGE SCALE GENOMIC DNA]</scope>
    <source>
        <strain evidence="2 3">HX-2-15</strain>
    </source>
</reference>
<protein>
    <recommendedName>
        <fullName evidence="4">PKD domain-containing protein</fullName>
    </recommendedName>
</protein>
<keyword evidence="3" id="KW-1185">Reference proteome</keyword>
<evidence type="ECO:0000313" key="3">
    <source>
        <dbReference type="Proteomes" id="UP000306918"/>
    </source>
</evidence>
<evidence type="ECO:0000313" key="2">
    <source>
        <dbReference type="EMBL" id="THU39478.1"/>
    </source>
</evidence>
<sequence length="152" mass="16863">MKLKACSLFASLFFALSSTAFSANIPITGEQIVTGETDWTFYATPVAAGATYSWHVYSGTIVAQNTDPAAGPLYVTIHWYQPGLYQDYVEISDNQGNSGIFDVYVGVNSFTTHETMSTLRLPLRAGENVMTVPMYVRLEAIRYIEEKRKKVA</sequence>
<organism evidence="2 3">
    <name type="scientific">Niastella caeni</name>
    <dbReference type="NCBI Taxonomy" id="2569763"/>
    <lineage>
        <taxon>Bacteria</taxon>
        <taxon>Pseudomonadati</taxon>
        <taxon>Bacteroidota</taxon>
        <taxon>Chitinophagia</taxon>
        <taxon>Chitinophagales</taxon>
        <taxon>Chitinophagaceae</taxon>
        <taxon>Niastella</taxon>
    </lineage>
</organism>
<dbReference type="Proteomes" id="UP000306918">
    <property type="component" value="Unassembled WGS sequence"/>
</dbReference>
<evidence type="ECO:0000256" key="1">
    <source>
        <dbReference type="SAM" id="SignalP"/>
    </source>
</evidence>
<accession>A0A4S8HUZ7</accession>